<dbReference type="PANTHER" id="PTHR12174">
    <property type="entry name" value="SIGNAL PEPTIDE PEPTIDASE"/>
    <property type="match status" value="1"/>
</dbReference>
<feature type="transmembrane region" description="Helical" evidence="8">
    <location>
        <begin position="163"/>
        <end position="183"/>
    </location>
</feature>
<feature type="transmembrane region" description="Helical" evidence="8">
    <location>
        <begin position="347"/>
        <end position="365"/>
    </location>
</feature>
<dbReference type="PANTHER" id="PTHR12174:SF23">
    <property type="entry name" value="MINOR HISTOCOMPATIBILITY ANTIGEN H13"/>
    <property type="match status" value="1"/>
</dbReference>
<dbReference type="GO" id="GO:0098553">
    <property type="term" value="C:lumenal side of endoplasmic reticulum membrane"/>
    <property type="evidence" value="ECO:0007669"/>
    <property type="project" value="TreeGrafter"/>
</dbReference>
<dbReference type="GO" id="GO:0006465">
    <property type="term" value="P:signal peptide processing"/>
    <property type="evidence" value="ECO:0007669"/>
    <property type="project" value="TreeGrafter"/>
</dbReference>
<dbReference type="GO" id="GO:0098554">
    <property type="term" value="C:cytoplasmic side of endoplasmic reticulum membrane"/>
    <property type="evidence" value="ECO:0007669"/>
    <property type="project" value="TreeGrafter"/>
</dbReference>
<dbReference type="GO" id="GO:0042500">
    <property type="term" value="F:aspartic endopeptidase activity, intramembrane cleaving"/>
    <property type="evidence" value="ECO:0007669"/>
    <property type="project" value="InterPro"/>
</dbReference>
<dbReference type="GO" id="GO:0033619">
    <property type="term" value="P:membrane protein proteolysis"/>
    <property type="evidence" value="ECO:0007669"/>
    <property type="project" value="TreeGrafter"/>
</dbReference>
<dbReference type="Pfam" id="PF04258">
    <property type="entry name" value="Peptidase_A22B"/>
    <property type="match status" value="1"/>
</dbReference>
<organism evidence="9 10">
    <name type="scientific">Acanthocheilonema viteae</name>
    <name type="common">Filarial nematode worm</name>
    <name type="synonym">Dipetalonema viteae</name>
    <dbReference type="NCBI Taxonomy" id="6277"/>
    <lineage>
        <taxon>Eukaryota</taxon>
        <taxon>Metazoa</taxon>
        <taxon>Ecdysozoa</taxon>
        <taxon>Nematoda</taxon>
        <taxon>Chromadorea</taxon>
        <taxon>Rhabditida</taxon>
        <taxon>Spirurina</taxon>
        <taxon>Spiruromorpha</taxon>
        <taxon>Filarioidea</taxon>
        <taxon>Onchocercidae</taxon>
        <taxon>Acanthocheilonema</taxon>
    </lineage>
</organism>
<dbReference type="InterPro" id="IPR007369">
    <property type="entry name" value="Peptidase_A22B_SPP"/>
</dbReference>
<evidence type="ECO:0000256" key="6">
    <source>
        <dbReference type="ARBA" id="ARBA00022989"/>
    </source>
</evidence>
<dbReference type="OrthoDB" id="29661at2759"/>
<feature type="transmembrane region" description="Helical" evidence="8">
    <location>
        <begin position="288"/>
        <end position="306"/>
    </location>
</feature>
<accession>A0A498S5S8</accession>
<dbReference type="EMBL" id="UPTC01000007">
    <property type="protein sequence ID" value="VBB25300.1"/>
    <property type="molecule type" value="Genomic_DNA"/>
</dbReference>
<evidence type="ECO:0000313" key="9">
    <source>
        <dbReference type="EMBL" id="VBB25300.1"/>
    </source>
</evidence>
<evidence type="ECO:0000256" key="3">
    <source>
        <dbReference type="ARBA" id="ARBA00022692"/>
    </source>
</evidence>
<evidence type="ECO:0000256" key="5">
    <source>
        <dbReference type="ARBA" id="ARBA00022824"/>
    </source>
</evidence>
<evidence type="ECO:0000313" key="10">
    <source>
        <dbReference type="Proteomes" id="UP000276991"/>
    </source>
</evidence>
<gene>
    <name evidence="9" type="ORF">NAV_LOCUS130</name>
</gene>
<protein>
    <submittedName>
        <fullName evidence="9">Uncharacterized protein</fullName>
    </submittedName>
</protein>
<feature type="transmembrane region" description="Helical" evidence="8">
    <location>
        <begin position="35"/>
        <end position="54"/>
    </location>
</feature>
<evidence type="ECO:0000256" key="8">
    <source>
        <dbReference type="SAM" id="Phobius"/>
    </source>
</evidence>
<keyword evidence="7 8" id="KW-0472">Membrane</keyword>
<evidence type="ECO:0000256" key="2">
    <source>
        <dbReference type="ARBA" id="ARBA00006859"/>
    </source>
</evidence>
<dbReference type="SMART" id="SM00730">
    <property type="entry name" value="PSN"/>
    <property type="match status" value="1"/>
</dbReference>
<keyword evidence="6 8" id="KW-1133">Transmembrane helix</keyword>
<feature type="transmembrane region" description="Helical" evidence="8">
    <location>
        <begin position="412"/>
        <end position="430"/>
    </location>
</feature>
<evidence type="ECO:0000256" key="7">
    <source>
        <dbReference type="ARBA" id="ARBA00023136"/>
    </source>
</evidence>
<reference evidence="9 10" key="1">
    <citation type="submission" date="2018-08" db="EMBL/GenBank/DDBJ databases">
        <authorList>
            <person name="Laetsch R D."/>
            <person name="Stevens L."/>
            <person name="Kumar S."/>
            <person name="Blaxter L. M."/>
        </authorList>
    </citation>
    <scope>NUCLEOTIDE SEQUENCE [LARGE SCALE GENOMIC DNA]</scope>
</reference>
<proteinExistence type="inferred from homology"/>
<name>A0A498S5S8_ACAVI</name>
<dbReference type="Proteomes" id="UP000276991">
    <property type="component" value="Unassembled WGS sequence"/>
</dbReference>
<comment type="subcellular location">
    <subcellularLocation>
        <location evidence="1">Endoplasmic reticulum membrane</location>
        <topology evidence="1">Multi-pass membrane protein</topology>
    </subcellularLocation>
</comment>
<feature type="transmembrane region" description="Helical" evidence="8">
    <location>
        <begin position="385"/>
        <end position="406"/>
    </location>
</feature>
<keyword evidence="5" id="KW-0256">Endoplasmic reticulum</keyword>
<keyword evidence="3 8" id="KW-0812">Transmembrane</keyword>
<sequence>MTEATSPSEENIISSIANATITFTAKEQITAYGSIYGMALFCIVIGSIRSLYFVQKHIRKKRLIETSITENEAKKFPLTASCVLFGLYIFFGCNTECGRRIYSVVSSYLPQRLSSHLEVFSSRFEVSVLTNAMDVSIAVEEDSSKTLLQKTLNFLPLMNQVNIMYLLLILLCWEGCVALAAILKPVFSYVLRKLPIGNHQPKMNYPYFWSLKKGKLEMGEGDIEGAANDDFEYILKVEWDTHDIIAIMCCLCVGVSHLYKRHWITNNILGVAFSIYGIESIHLCSFKAGTMLLAGLFIYDIFWVFATDVMTTVAKSIDAPLLLQFPQDIYRHGLNNASKHAMLGEHLAKLSLGDIVIPGIFIALLRRFDHYIGSGGNYEKPRHYFLITTVAYCFGLMITMGVMHFYKAAQPALLYLVPACVLVPLSVAGIRGEAYDMLNYCEEHLIEKKNRPKKSKDEKKSN</sequence>
<comment type="similarity">
    <text evidence="2">Belongs to the peptidase A22B family.</text>
</comment>
<evidence type="ECO:0000256" key="1">
    <source>
        <dbReference type="ARBA" id="ARBA00004477"/>
    </source>
</evidence>
<dbReference type="STRING" id="6277.A0A498S5S8"/>
<dbReference type="AlphaFoldDB" id="A0A498S5S8"/>
<keyword evidence="10" id="KW-1185">Reference proteome</keyword>
<evidence type="ECO:0000256" key="4">
    <source>
        <dbReference type="ARBA" id="ARBA00022801"/>
    </source>
</evidence>
<dbReference type="InterPro" id="IPR006639">
    <property type="entry name" value="Preselin/SPP"/>
</dbReference>
<keyword evidence="4" id="KW-0378">Hydrolase</keyword>